<dbReference type="AlphaFoldDB" id="A0A445ER19"/>
<evidence type="ECO:0000256" key="1">
    <source>
        <dbReference type="SAM" id="MobiDB-lite"/>
    </source>
</evidence>
<proteinExistence type="predicted"/>
<feature type="region of interest" description="Disordered" evidence="1">
    <location>
        <begin position="36"/>
        <end position="136"/>
    </location>
</feature>
<name>A0A445ER19_ARAHY</name>
<dbReference type="PANTHER" id="PTHR33595">
    <property type="entry name" value="VON WILLEBRAND FACTOR A DOMAIN PROTEIN"/>
    <property type="match status" value="1"/>
</dbReference>
<dbReference type="STRING" id="3818.A0A445ER19"/>
<protein>
    <recommendedName>
        <fullName evidence="2">DUF7950 domain-containing protein</fullName>
    </recommendedName>
</protein>
<dbReference type="Proteomes" id="UP000289738">
    <property type="component" value="Chromosome A01"/>
</dbReference>
<dbReference type="InterPro" id="IPR057710">
    <property type="entry name" value="DUF7950"/>
</dbReference>
<feature type="compositionally biased region" description="Basic and acidic residues" evidence="1">
    <location>
        <begin position="115"/>
        <end position="124"/>
    </location>
</feature>
<evidence type="ECO:0000313" key="3">
    <source>
        <dbReference type="EMBL" id="RYR77812.1"/>
    </source>
</evidence>
<sequence length="296" mass="32133">MDGRGGCCIARYAPGAYDMSKVDRIMLRFRPIAPKPVAGASATGVTASDGSSSESSDAFSKSCGRTKRKYVRDNNTGKNNNNNNRRTRRRKTTTSSSENNRPAPVITLPLLPETPDPKESRNDNHSNTNSDGNNGLSKNVPVWLSFENSGGGSDPYWYGGASSYSCVTVECVTDTWREGEGLQVLGGTDEERKVNLGEDTCPGFISDGYGRVTWTNGAYREMVGQKNEGAVVVLAMKVGAVVPYPCSFTCRVRVVQFHAGKERSSLTVPCDVWRMDFGGFAWRLDVKAALSLRLGS</sequence>
<dbReference type="OrthoDB" id="1898295at2759"/>
<feature type="compositionally biased region" description="Low complexity" evidence="1">
    <location>
        <begin position="74"/>
        <end position="84"/>
    </location>
</feature>
<organism evidence="3 4">
    <name type="scientific">Arachis hypogaea</name>
    <name type="common">Peanut</name>
    <dbReference type="NCBI Taxonomy" id="3818"/>
    <lineage>
        <taxon>Eukaryota</taxon>
        <taxon>Viridiplantae</taxon>
        <taxon>Streptophyta</taxon>
        <taxon>Embryophyta</taxon>
        <taxon>Tracheophyta</taxon>
        <taxon>Spermatophyta</taxon>
        <taxon>Magnoliopsida</taxon>
        <taxon>eudicotyledons</taxon>
        <taxon>Gunneridae</taxon>
        <taxon>Pentapetalae</taxon>
        <taxon>rosids</taxon>
        <taxon>fabids</taxon>
        <taxon>Fabales</taxon>
        <taxon>Fabaceae</taxon>
        <taxon>Papilionoideae</taxon>
        <taxon>50 kb inversion clade</taxon>
        <taxon>dalbergioids sensu lato</taxon>
        <taxon>Dalbergieae</taxon>
        <taxon>Pterocarpus clade</taxon>
        <taxon>Arachis</taxon>
    </lineage>
</organism>
<comment type="caution">
    <text evidence="3">The sequence shown here is derived from an EMBL/GenBank/DDBJ whole genome shotgun (WGS) entry which is preliminary data.</text>
</comment>
<dbReference type="Gramene" id="arahy.Tifrunner.gnm2.ann2.Ah01g224700.1">
    <property type="protein sequence ID" value="arahy.Tifrunner.gnm2.ann2.Ah01g224700.1-CDS-1"/>
    <property type="gene ID" value="arahy.Tifrunner.gnm2.ann2.Ah01g224700"/>
</dbReference>
<accession>A0A445ER19</accession>
<evidence type="ECO:0000313" key="4">
    <source>
        <dbReference type="Proteomes" id="UP000289738"/>
    </source>
</evidence>
<feature type="compositionally biased region" description="Polar residues" evidence="1">
    <location>
        <begin position="125"/>
        <end position="136"/>
    </location>
</feature>
<feature type="domain" description="DUF7950" evidence="2">
    <location>
        <begin position="165"/>
        <end position="291"/>
    </location>
</feature>
<reference evidence="3 4" key="1">
    <citation type="submission" date="2019-01" db="EMBL/GenBank/DDBJ databases">
        <title>Sequencing of cultivated peanut Arachis hypogaea provides insights into genome evolution and oil improvement.</title>
        <authorList>
            <person name="Chen X."/>
        </authorList>
    </citation>
    <scope>NUCLEOTIDE SEQUENCE [LARGE SCALE GENOMIC DNA]</scope>
    <source>
        <strain evidence="4">cv. Fuhuasheng</strain>
        <tissue evidence="3">Leaves</tissue>
    </source>
</reference>
<dbReference type="Pfam" id="PF25821">
    <property type="entry name" value="DUF7950"/>
    <property type="match status" value="1"/>
</dbReference>
<evidence type="ECO:0000259" key="2">
    <source>
        <dbReference type="Pfam" id="PF25821"/>
    </source>
</evidence>
<gene>
    <name evidence="3" type="ORF">Ahy_A01g002440</name>
</gene>
<keyword evidence="4" id="KW-1185">Reference proteome</keyword>
<dbReference type="EMBL" id="SDMP01000001">
    <property type="protein sequence ID" value="RYR77812.1"/>
    <property type="molecule type" value="Genomic_DNA"/>
</dbReference>
<feature type="compositionally biased region" description="Low complexity" evidence="1">
    <location>
        <begin position="48"/>
        <end position="62"/>
    </location>
</feature>
<dbReference type="PANTHER" id="PTHR33595:SF7">
    <property type="entry name" value="OS12G0242500 PROTEIN"/>
    <property type="match status" value="1"/>
</dbReference>